<comment type="caution">
    <text evidence="1">The sequence shown here is derived from an EMBL/GenBank/DDBJ whole genome shotgun (WGS) entry which is preliminary data.</text>
</comment>
<gene>
    <name evidence="1" type="ORF">VP02_00185</name>
</gene>
<evidence type="ECO:0000313" key="1">
    <source>
        <dbReference type="EMBL" id="KKA09824.1"/>
    </source>
</evidence>
<organism evidence="1 2">
    <name type="scientific">Pseudomonas kilonensis</name>
    <dbReference type="NCBI Taxonomy" id="132476"/>
    <lineage>
        <taxon>Bacteria</taxon>
        <taxon>Pseudomonadati</taxon>
        <taxon>Pseudomonadota</taxon>
        <taxon>Gammaproteobacteria</taxon>
        <taxon>Pseudomonadales</taxon>
        <taxon>Pseudomonadaceae</taxon>
        <taxon>Pseudomonas</taxon>
    </lineage>
</organism>
<reference evidence="1 2" key="1">
    <citation type="submission" date="2015-03" db="EMBL/GenBank/DDBJ databases">
        <title>Pseudomonas fluorescens 1855-344 Genome sequencing and assembly.</title>
        <authorList>
            <person name="Eng W.W.H."/>
            <person name="Gan H.M."/>
            <person name="Savka M.A."/>
        </authorList>
    </citation>
    <scope>NUCLEOTIDE SEQUENCE [LARGE SCALE GENOMIC DNA]</scope>
    <source>
        <strain evidence="1 2">1855-344</strain>
    </source>
</reference>
<evidence type="ECO:0000313" key="2">
    <source>
        <dbReference type="Proteomes" id="UP000033662"/>
    </source>
</evidence>
<accession>A0A0F4XV68</accession>
<dbReference type="AlphaFoldDB" id="A0A0F4XV68"/>
<dbReference type="EMBL" id="JZXC01000001">
    <property type="protein sequence ID" value="KKA09824.1"/>
    <property type="molecule type" value="Genomic_DNA"/>
</dbReference>
<protein>
    <submittedName>
        <fullName evidence="1">Uncharacterized protein</fullName>
    </submittedName>
</protein>
<proteinExistence type="predicted"/>
<dbReference type="PATRIC" id="fig|132476.4.peg.39"/>
<dbReference type="Proteomes" id="UP000033662">
    <property type="component" value="Unassembled WGS sequence"/>
</dbReference>
<dbReference type="OrthoDB" id="670612at2"/>
<sequence>MSNPFAGKWTYRSFLNNPALTDGDPKKLEALLFAEGVWTVEDTANDSFIGELSFGANAVMDLKGVITHGHGRPDHVHIAGSGRPGTSTQDYFYDYDGSLTERWPNGVSQVPAITGSVIRMKPHNGEPAGLVASFICVKST</sequence>
<name>A0A0F4XV68_9PSED</name>